<dbReference type="SMART" id="SM00563">
    <property type="entry name" value="PlsC"/>
    <property type="match status" value="1"/>
</dbReference>
<feature type="domain" description="Phospholipid/glycerol acyltransferase" evidence="10">
    <location>
        <begin position="335"/>
        <end position="436"/>
    </location>
</feature>
<dbReference type="Pfam" id="PF23270">
    <property type="entry name" value="HAD_RAM2_N"/>
    <property type="match status" value="1"/>
</dbReference>
<dbReference type="GO" id="GO:0016746">
    <property type="term" value="F:acyltransferase activity"/>
    <property type="evidence" value="ECO:0007669"/>
    <property type="project" value="UniProtKB-KW"/>
</dbReference>
<reference evidence="12" key="1">
    <citation type="journal article" date="2024" name="IScience">
        <title>Strigolactones Initiate the Formation of Haustorium-like Structures in Castilleja.</title>
        <authorList>
            <person name="Buerger M."/>
            <person name="Peterson D."/>
            <person name="Chory J."/>
        </authorList>
    </citation>
    <scope>NUCLEOTIDE SEQUENCE [LARGE SCALE GENOMIC DNA]</scope>
</reference>
<keyword evidence="7" id="KW-0012">Acyltransferase</keyword>
<dbReference type="InterPro" id="IPR056462">
    <property type="entry name" value="HAD_RAM2/GPAT1-8"/>
</dbReference>
<dbReference type="Pfam" id="PF01553">
    <property type="entry name" value="Acyltransferase"/>
    <property type="match status" value="1"/>
</dbReference>
<keyword evidence="5 8" id="KW-1133">Transmembrane helix</keyword>
<organism evidence="11 12">
    <name type="scientific">Castilleja foliolosa</name>
    <dbReference type="NCBI Taxonomy" id="1961234"/>
    <lineage>
        <taxon>Eukaryota</taxon>
        <taxon>Viridiplantae</taxon>
        <taxon>Streptophyta</taxon>
        <taxon>Embryophyta</taxon>
        <taxon>Tracheophyta</taxon>
        <taxon>Spermatophyta</taxon>
        <taxon>Magnoliopsida</taxon>
        <taxon>eudicotyledons</taxon>
        <taxon>Gunneridae</taxon>
        <taxon>Pentapetalae</taxon>
        <taxon>asterids</taxon>
        <taxon>lamiids</taxon>
        <taxon>Lamiales</taxon>
        <taxon>Orobanchaceae</taxon>
        <taxon>Pedicularideae</taxon>
        <taxon>Castillejinae</taxon>
        <taxon>Castilleja</taxon>
    </lineage>
</organism>
<evidence type="ECO:0000256" key="3">
    <source>
        <dbReference type="ARBA" id="ARBA00022679"/>
    </source>
</evidence>
<dbReference type="InterPro" id="IPR002123">
    <property type="entry name" value="Plipid/glycerol_acylTrfase"/>
</dbReference>
<keyword evidence="4 8" id="KW-0812">Transmembrane</keyword>
<evidence type="ECO:0000313" key="12">
    <source>
        <dbReference type="Proteomes" id="UP001632038"/>
    </source>
</evidence>
<comment type="similarity">
    <text evidence="2">Belongs to the GPAT/DAPAT family.</text>
</comment>
<evidence type="ECO:0000256" key="1">
    <source>
        <dbReference type="ARBA" id="ARBA00004141"/>
    </source>
</evidence>
<dbReference type="PANTHER" id="PTHR15486:SF62">
    <property type="entry name" value="GLYCEROL-3-PHOSPHATE ACYLTRANSFERASE 2-RELATED"/>
    <property type="match status" value="1"/>
</dbReference>
<comment type="subcellular location">
    <subcellularLocation>
        <location evidence="1">Membrane</location>
        <topology evidence="1">Multi-pass membrane protein</topology>
    </subcellularLocation>
</comment>
<accession>A0ABD3DRJ2</accession>
<gene>
    <name evidence="11" type="ORF">CASFOL_012174</name>
</gene>
<comment type="caution">
    <text evidence="11">The sequence shown here is derived from an EMBL/GenBank/DDBJ whole genome shotgun (WGS) entry which is preliminary data.</text>
</comment>
<dbReference type="EMBL" id="JAVIJP010000015">
    <property type="protein sequence ID" value="KAL3644242.1"/>
    <property type="molecule type" value="Genomic_DNA"/>
</dbReference>
<evidence type="ECO:0000313" key="11">
    <source>
        <dbReference type="EMBL" id="KAL3644242.1"/>
    </source>
</evidence>
<feature type="transmembrane region" description="Helical" evidence="8">
    <location>
        <begin position="275"/>
        <end position="294"/>
    </location>
</feature>
<evidence type="ECO:0000256" key="2">
    <source>
        <dbReference type="ARBA" id="ARBA00007937"/>
    </source>
</evidence>
<keyword evidence="3" id="KW-0808">Transferase</keyword>
<name>A0ABD3DRJ2_9LAMI</name>
<feature type="chain" id="PRO_5044852584" description="Phospholipid/glycerol acyltransferase domain-containing protein" evidence="9">
    <location>
        <begin position="29"/>
        <end position="548"/>
    </location>
</feature>
<evidence type="ECO:0000256" key="7">
    <source>
        <dbReference type="ARBA" id="ARBA00023315"/>
    </source>
</evidence>
<evidence type="ECO:0000256" key="8">
    <source>
        <dbReference type="SAM" id="Phobius"/>
    </source>
</evidence>
<proteinExistence type="inferred from homology"/>
<dbReference type="SUPFAM" id="SSF69593">
    <property type="entry name" value="Glycerol-3-phosphate (1)-acyltransferase"/>
    <property type="match status" value="1"/>
</dbReference>
<sequence length="548" mass="62286">MFLMSIFFTKLAIFLHQLLIIPKKPVNGINPPSVSQSVFQKFPFLCHKPDLENQVIIFHAEKVLLRSNSLFPYFMLVAFEAGGLIRALVLFLLYPFITVFPDGLSLKIMVMVSFIGLKKDKFNEGRSVLPKFFLEDVGKESFEVLRRGKITVAFSDLPRVMVESFLRDYLEVDYVVGREMKVLGGFFVGVMEDRRDDYGFDVVRMLTTNAIGVGCCFKKCCDFEWLISKCKEIYLVSEQEKRNWNQLPRDLYPKSLIFHDGRLAFRPTFLATLKMFMWLPIGLVLGIVRIIIAITLPSNIALFLINLSGTQLKVFYHNNFVSQLQKRGRTKANGVLYVCNHKTLIDPLIISYCVRTPLTAVVYSLSRVSEIISPVKTVRLTRNREKDAELMHKLLSQGDLVVCPEGTTCREPYMLRFSPLFTEICDEICPVAIDCHVSMFYGTTTRGLKSLDPLFFLMNPRPIYSARFLSSVSCGRDDAKSAKYEKANMVQDLIAKELGFNCTRLTRKDKYLTLAGNEGVVKDGNKGGFISLSLLQIVATLGVVTWLV</sequence>
<feature type="signal peptide" evidence="9">
    <location>
        <begin position="1"/>
        <end position="28"/>
    </location>
</feature>
<dbReference type="AlphaFoldDB" id="A0ABD3DRJ2"/>
<dbReference type="GO" id="GO:0016020">
    <property type="term" value="C:membrane"/>
    <property type="evidence" value="ECO:0007669"/>
    <property type="project" value="UniProtKB-SubCell"/>
</dbReference>
<dbReference type="Proteomes" id="UP001632038">
    <property type="component" value="Unassembled WGS sequence"/>
</dbReference>
<evidence type="ECO:0000259" key="10">
    <source>
        <dbReference type="SMART" id="SM00563"/>
    </source>
</evidence>
<dbReference type="PANTHER" id="PTHR15486">
    <property type="entry name" value="ANCIENT UBIQUITOUS PROTEIN"/>
    <property type="match status" value="1"/>
</dbReference>
<keyword evidence="12" id="KW-1185">Reference proteome</keyword>
<keyword evidence="9" id="KW-0732">Signal</keyword>
<evidence type="ECO:0000256" key="4">
    <source>
        <dbReference type="ARBA" id="ARBA00022692"/>
    </source>
</evidence>
<keyword evidence="6 8" id="KW-0472">Membrane</keyword>
<protein>
    <recommendedName>
        <fullName evidence="10">Phospholipid/glycerol acyltransferase domain-containing protein</fullName>
    </recommendedName>
</protein>
<feature type="transmembrane region" description="Helical" evidence="8">
    <location>
        <begin position="73"/>
        <end position="97"/>
    </location>
</feature>
<evidence type="ECO:0000256" key="5">
    <source>
        <dbReference type="ARBA" id="ARBA00022989"/>
    </source>
</evidence>
<evidence type="ECO:0000256" key="6">
    <source>
        <dbReference type="ARBA" id="ARBA00023136"/>
    </source>
</evidence>
<evidence type="ECO:0000256" key="9">
    <source>
        <dbReference type="SAM" id="SignalP"/>
    </source>
</evidence>